<gene>
    <name evidence="3" type="ORF">WCD41_04335</name>
</gene>
<sequence length="424" mass="44833">MPEGPETGLTLVCGADRAAAAAVAAALRGPRGVLVAHDLRGLGEGVVHRRVVDDEGARDAVLELAHGCVACTLRDDLLPLLLRLARDAAVRHVVLLLDPGMEPDAAAEALHTLVPEGAQEPLTGVLALRGVVGVIDAETWLDDAGGDESLVERGLALTADDERTVAQVVVAHAEYADVLVVAGRCPSPWDRVRLDAVLDRLAPRAERLTLADPPGGAPEVAVELGAEIVTRLADLRPDARRGVPEDAHAPLLRGQPPLARDAGVSLLHVGHRRPFHPERLHAAVDVLLHGTIRARGRVWVASQPEHVLRLESAGGALQIGVAGTWLAGSGAWDAVDDERRAAAALRWDERFGDREQQLVVLVHDADPAAIVAALDAALLTDAELARGEAAWRRFPDPFAHPHTDPCAELPGVADEAFDGSEGER</sequence>
<protein>
    <submittedName>
        <fullName evidence="3">GTP-binding protein</fullName>
    </submittedName>
</protein>
<dbReference type="RefSeq" id="WP_337712132.1">
    <property type="nucleotide sequence ID" value="NZ_JBBEGL010000001.1"/>
</dbReference>
<dbReference type="Pfam" id="PF07683">
    <property type="entry name" value="CobW_C"/>
    <property type="match status" value="1"/>
</dbReference>
<evidence type="ECO:0000259" key="2">
    <source>
        <dbReference type="SMART" id="SM00833"/>
    </source>
</evidence>
<feature type="domain" description="CobW C-terminal" evidence="2">
    <location>
        <begin position="264"/>
        <end position="378"/>
    </location>
</feature>
<keyword evidence="4" id="KW-1185">Reference proteome</keyword>
<dbReference type="Proteomes" id="UP001370100">
    <property type="component" value="Unassembled WGS sequence"/>
</dbReference>
<comment type="caution">
    <text evidence="3">The sequence shown here is derived from an EMBL/GenBank/DDBJ whole genome shotgun (WGS) entry which is preliminary data.</text>
</comment>
<dbReference type="InterPro" id="IPR027417">
    <property type="entry name" value="P-loop_NTPase"/>
</dbReference>
<organism evidence="3 4">
    <name type="scientific">Actinomycetospora aeridis</name>
    <dbReference type="NCBI Taxonomy" id="3129231"/>
    <lineage>
        <taxon>Bacteria</taxon>
        <taxon>Bacillati</taxon>
        <taxon>Actinomycetota</taxon>
        <taxon>Actinomycetes</taxon>
        <taxon>Pseudonocardiales</taxon>
        <taxon>Pseudonocardiaceae</taxon>
        <taxon>Actinomycetospora</taxon>
    </lineage>
</organism>
<dbReference type="SMART" id="SM00833">
    <property type="entry name" value="CobW_C"/>
    <property type="match status" value="1"/>
</dbReference>
<dbReference type="EMBL" id="JBBEGL010000001">
    <property type="protein sequence ID" value="MEJ2885667.1"/>
    <property type="molecule type" value="Genomic_DNA"/>
</dbReference>
<dbReference type="InterPro" id="IPR011629">
    <property type="entry name" value="CobW-like_C"/>
</dbReference>
<dbReference type="InterPro" id="IPR051927">
    <property type="entry name" value="Zn_Chap_cDPG_Synth"/>
</dbReference>
<dbReference type="PANTHER" id="PTHR43603:SF1">
    <property type="entry name" value="ZINC-REGULATED GTPASE METALLOPROTEIN ACTIVATOR 1"/>
    <property type="match status" value="1"/>
</dbReference>
<dbReference type="Gene3D" id="3.40.50.300">
    <property type="entry name" value="P-loop containing nucleotide triphosphate hydrolases"/>
    <property type="match status" value="1"/>
</dbReference>
<feature type="region of interest" description="Disordered" evidence="1">
    <location>
        <begin position="402"/>
        <end position="424"/>
    </location>
</feature>
<feature type="compositionally biased region" description="Acidic residues" evidence="1">
    <location>
        <begin position="415"/>
        <end position="424"/>
    </location>
</feature>
<dbReference type="InterPro" id="IPR003495">
    <property type="entry name" value="CobW/HypB/UreG_nucleotide-bd"/>
</dbReference>
<evidence type="ECO:0000313" key="3">
    <source>
        <dbReference type="EMBL" id="MEJ2885667.1"/>
    </source>
</evidence>
<accession>A0ABU8N123</accession>
<reference evidence="3 4" key="1">
    <citation type="submission" date="2024-03" db="EMBL/GenBank/DDBJ databases">
        <title>Actinomycetospora sp. OC33-EN06, a novel actinomycete isolated from wild orchid (Aerides multiflora).</title>
        <authorList>
            <person name="Suriyachadkun C."/>
        </authorList>
    </citation>
    <scope>NUCLEOTIDE SEQUENCE [LARGE SCALE GENOMIC DNA]</scope>
    <source>
        <strain evidence="3 4">OC33-EN06</strain>
    </source>
</reference>
<name>A0ABU8N123_9PSEU</name>
<evidence type="ECO:0000313" key="4">
    <source>
        <dbReference type="Proteomes" id="UP001370100"/>
    </source>
</evidence>
<proteinExistence type="predicted"/>
<dbReference type="PANTHER" id="PTHR43603">
    <property type="entry name" value="COBW DOMAIN-CONTAINING PROTEIN DDB_G0274527"/>
    <property type="match status" value="1"/>
</dbReference>
<evidence type="ECO:0000256" key="1">
    <source>
        <dbReference type="SAM" id="MobiDB-lite"/>
    </source>
</evidence>
<dbReference type="NCBIfam" id="NF047431">
    <property type="entry name" value="hiber_recruit"/>
    <property type="match status" value="1"/>
</dbReference>
<dbReference type="SUPFAM" id="SSF90002">
    <property type="entry name" value="Hypothetical protein YjiA, C-terminal domain"/>
    <property type="match status" value="1"/>
</dbReference>
<dbReference type="Pfam" id="PF02492">
    <property type="entry name" value="cobW"/>
    <property type="match status" value="1"/>
</dbReference>